<reference evidence="1 2" key="1">
    <citation type="journal article" date="2019" name="Sci. Rep.">
        <title>Orb-weaving spider Araneus ventricosus genome elucidates the spidroin gene catalogue.</title>
        <authorList>
            <person name="Kono N."/>
            <person name="Nakamura H."/>
            <person name="Ohtoshi R."/>
            <person name="Moran D.A.P."/>
            <person name="Shinohara A."/>
            <person name="Yoshida Y."/>
            <person name="Fujiwara M."/>
            <person name="Mori M."/>
            <person name="Tomita M."/>
            <person name="Arakawa K."/>
        </authorList>
    </citation>
    <scope>NUCLEOTIDE SEQUENCE [LARGE SCALE GENOMIC DNA]</scope>
</reference>
<dbReference type="Proteomes" id="UP000499080">
    <property type="component" value="Unassembled WGS sequence"/>
</dbReference>
<evidence type="ECO:0000313" key="1">
    <source>
        <dbReference type="EMBL" id="GBM37144.1"/>
    </source>
</evidence>
<name>A0A4Y2FC39_ARAVE</name>
<dbReference type="EMBL" id="BGPR01000830">
    <property type="protein sequence ID" value="GBM37144.1"/>
    <property type="molecule type" value="Genomic_DNA"/>
</dbReference>
<gene>
    <name evidence="1" type="ORF">AVEN_205585_1</name>
</gene>
<evidence type="ECO:0000313" key="2">
    <source>
        <dbReference type="Proteomes" id="UP000499080"/>
    </source>
</evidence>
<accession>A0A4Y2FC39</accession>
<dbReference type="AlphaFoldDB" id="A0A4Y2FC39"/>
<sequence>MRITSIFFSILFKSAIIQNNQTRTYRSAHINSCKPAFGKVSRSYRCAAWRICRWLVLSPYPLVEMAISAAHLDFRVHFNPLNGKNISAECFENGPSVAKWRTQMFRSRLSGNKQRATFYAGAGLRVIIEERLSATEPVLE</sequence>
<organism evidence="1 2">
    <name type="scientific">Araneus ventricosus</name>
    <name type="common">Orbweaver spider</name>
    <name type="synonym">Epeira ventricosa</name>
    <dbReference type="NCBI Taxonomy" id="182803"/>
    <lineage>
        <taxon>Eukaryota</taxon>
        <taxon>Metazoa</taxon>
        <taxon>Ecdysozoa</taxon>
        <taxon>Arthropoda</taxon>
        <taxon>Chelicerata</taxon>
        <taxon>Arachnida</taxon>
        <taxon>Araneae</taxon>
        <taxon>Araneomorphae</taxon>
        <taxon>Entelegynae</taxon>
        <taxon>Araneoidea</taxon>
        <taxon>Araneidae</taxon>
        <taxon>Araneus</taxon>
    </lineage>
</organism>
<comment type="caution">
    <text evidence="1">The sequence shown here is derived from an EMBL/GenBank/DDBJ whole genome shotgun (WGS) entry which is preliminary data.</text>
</comment>
<proteinExistence type="predicted"/>
<keyword evidence="2" id="KW-1185">Reference proteome</keyword>
<protein>
    <submittedName>
        <fullName evidence="1">Uncharacterized protein</fullName>
    </submittedName>
</protein>